<evidence type="ECO:0000256" key="11">
    <source>
        <dbReference type="ARBA" id="ARBA00022984"/>
    </source>
</evidence>
<keyword evidence="5" id="KW-0963">Cytoplasm</keyword>
<accession>X1FI86</accession>
<keyword evidence="8" id="KW-0479">Metal-binding</keyword>
<comment type="cofactor">
    <cofactor evidence="1">
        <name>Mg(2+)</name>
        <dbReference type="ChEBI" id="CHEBI:18420"/>
    </cofactor>
</comment>
<dbReference type="PANTHER" id="PTHR43584:SF3">
    <property type="entry name" value="BIFUNCTIONAL PROTEIN GLMU"/>
    <property type="match status" value="1"/>
</dbReference>
<organism evidence="18">
    <name type="scientific">marine sediment metagenome</name>
    <dbReference type="NCBI Taxonomy" id="412755"/>
    <lineage>
        <taxon>unclassified sequences</taxon>
        <taxon>metagenomes</taxon>
        <taxon>ecological metagenomes</taxon>
    </lineage>
</organism>
<dbReference type="AlphaFoldDB" id="X1FI86"/>
<dbReference type="GO" id="GO:0003977">
    <property type="term" value="F:UDP-N-acetylglucosamine diphosphorylase activity"/>
    <property type="evidence" value="ECO:0007669"/>
    <property type="project" value="UniProtKB-EC"/>
</dbReference>
<keyword evidence="10" id="KW-0133">Cell shape</keyword>
<evidence type="ECO:0000256" key="12">
    <source>
        <dbReference type="ARBA" id="ARBA00023268"/>
    </source>
</evidence>
<evidence type="ECO:0000256" key="15">
    <source>
        <dbReference type="ARBA" id="ARBA00048247"/>
    </source>
</evidence>
<evidence type="ECO:0000256" key="16">
    <source>
        <dbReference type="ARBA" id="ARBA00048493"/>
    </source>
</evidence>
<evidence type="ECO:0000256" key="5">
    <source>
        <dbReference type="ARBA" id="ARBA00022490"/>
    </source>
</evidence>
<keyword evidence="9" id="KW-0460">Magnesium</keyword>
<evidence type="ECO:0000259" key="17">
    <source>
        <dbReference type="Pfam" id="PF25087"/>
    </source>
</evidence>
<dbReference type="GO" id="GO:0006048">
    <property type="term" value="P:UDP-N-acetylglucosamine biosynthetic process"/>
    <property type="evidence" value="ECO:0007669"/>
    <property type="project" value="InterPro"/>
</dbReference>
<proteinExistence type="inferred from homology"/>
<dbReference type="PANTHER" id="PTHR43584">
    <property type="entry name" value="NUCLEOTIDYL TRANSFERASE"/>
    <property type="match status" value="1"/>
</dbReference>
<comment type="similarity">
    <text evidence="3">In the C-terminal section; belongs to the transferase hexapeptide repeat family.</text>
</comment>
<dbReference type="Gene3D" id="3.90.550.10">
    <property type="entry name" value="Spore Coat Polysaccharide Biosynthesis Protein SpsA, Chain A"/>
    <property type="match status" value="1"/>
</dbReference>
<keyword evidence="11" id="KW-0573">Peptidoglycan synthesis</keyword>
<feature type="domain" description="Mannose-1-phosphate guanyltransferase C-terminal" evidence="17">
    <location>
        <begin position="72"/>
        <end position="160"/>
    </location>
</feature>
<dbReference type="GO" id="GO:0019134">
    <property type="term" value="F:glucosamine-1-phosphate N-acetyltransferase activity"/>
    <property type="evidence" value="ECO:0007669"/>
    <property type="project" value="UniProtKB-EC"/>
</dbReference>
<gene>
    <name evidence="18" type="ORF">S03H2_14552</name>
</gene>
<keyword evidence="12" id="KW-0511">Multifunctional enzyme</keyword>
<comment type="caution">
    <text evidence="18">The sequence shown here is derived from an EMBL/GenBank/DDBJ whole genome shotgun (WGS) entry which is preliminary data.</text>
</comment>
<dbReference type="InterPro" id="IPR038009">
    <property type="entry name" value="GlmU_C_LbH"/>
</dbReference>
<evidence type="ECO:0000313" key="18">
    <source>
        <dbReference type="EMBL" id="GAH44672.1"/>
    </source>
</evidence>
<evidence type="ECO:0000256" key="7">
    <source>
        <dbReference type="ARBA" id="ARBA00022695"/>
    </source>
</evidence>
<dbReference type="Gene3D" id="2.160.10.10">
    <property type="entry name" value="Hexapeptide repeat proteins"/>
    <property type="match status" value="1"/>
</dbReference>
<name>X1FI86_9ZZZZ</name>
<keyword evidence="13" id="KW-0012">Acyltransferase</keyword>
<comment type="subcellular location">
    <subcellularLocation>
        <location evidence="2">Cytoplasm</location>
    </subcellularLocation>
</comment>
<dbReference type="GO" id="GO:0008360">
    <property type="term" value="P:regulation of cell shape"/>
    <property type="evidence" value="ECO:0007669"/>
    <property type="project" value="UniProtKB-KW"/>
</dbReference>
<sequence length="263" mass="28943">GEYYLTDVTEILSQEGKKIGVHKTRNTEDLVGVNSRYELAKAIGELRERKIKALTEKGVTVYDPLTTWIDLDVKIGPETIVYPSVIIEGNSVIGSGCRLYPFVHIVDSRVGNRVKILSSTMIEESVIEDEAQVGPFTHFRPKTIIKSKAKVGNFVEMKNTIFGRKSKAGHLTYLGDCEVKEEVNIGAGTITCNYDGKKKYKTFIESGVFIGSGTELVAPLKVGKKAYIGAGSTITKDVAPESLAVARCKQVEKRGKDPRKRSK</sequence>
<evidence type="ECO:0000256" key="4">
    <source>
        <dbReference type="ARBA" id="ARBA00007947"/>
    </source>
</evidence>
<keyword evidence="7" id="KW-0548">Nucleotidyltransferase</keyword>
<evidence type="ECO:0000256" key="13">
    <source>
        <dbReference type="ARBA" id="ARBA00023315"/>
    </source>
</evidence>
<comment type="similarity">
    <text evidence="4">In the N-terminal section; belongs to the N-acetylglucosamine-1-phosphate uridyltransferase family.</text>
</comment>
<evidence type="ECO:0000256" key="6">
    <source>
        <dbReference type="ARBA" id="ARBA00022679"/>
    </source>
</evidence>
<dbReference type="Pfam" id="PF25087">
    <property type="entry name" value="GMPPB_C"/>
    <property type="match status" value="1"/>
</dbReference>
<dbReference type="PROSITE" id="PS00101">
    <property type="entry name" value="HEXAPEP_TRANSFERASES"/>
    <property type="match status" value="1"/>
</dbReference>
<comment type="catalytic activity">
    <reaction evidence="16">
        <text>N-acetyl-alpha-D-glucosamine 1-phosphate + UTP + H(+) = UDP-N-acetyl-alpha-D-glucosamine + diphosphate</text>
        <dbReference type="Rhea" id="RHEA:13509"/>
        <dbReference type="ChEBI" id="CHEBI:15378"/>
        <dbReference type="ChEBI" id="CHEBI:33019"/>
        <dbReference type="ChEBI" id="CHEBI:46398"/>
        <dbReference type="ChEBI" id="CHEBI:57705"/>
        <dbReference type="ChEBI" id="CHEBI:57776"/>
        <dbReference type="EC" id="2.7.7.23"/>
    </reaction>
</comment>
<dbReference type="SUPFAM" id="SSF51161">
    <property type="entry name" value="Trimeric LpxA-like enzymes"/>
    <property type="match status" value="1"/>
</dbReference>
<dbReference type="CDD" id="cd03353">
    <property type="entry name" value="LbH_GlmU_C"/>
    <property type="match status" value="1"/>
</dbReference>
<dbReference type="InterPro" id="IPR011004">
    <property type="entry name" value="Trimer_LpxA-like_sf"/>
</dbReference>
<dbReference type="Pfam" id="PF14602">
    <property type="entry name" value="Hexapep_2"/>
    <property type="match status" value="1"/>
</dbReference>
<keyword evidence="14" id="KW-0961">Cell wall biogenesis/degradation</keyword>
<feature type="non-terminal residue" evidence="18">
    <location>
        <position position="1"/>
    </location>
</feature>
<dbReference type="GO" id="GO:0071555">
    <property type="term" value="P:cell wall organization"/>
    <property type="evidence" value="ECO:0007669"/>
    <property type="project" value="UniProtKB-KW"/>
</dbReference>
<dbReference type="InterPro" id="IPR018357">
    <property type="entry name" value="Hexapep_transf_CS"/>
</dbReference>
<dbReference type="EMBL" id="BARU01007385">
    <property type="protein sequence ID" value="GAH44672.1"/>
    <property type="molecule type" value="Genomic_DNA"/>
</dbReference>
<dbReference type="GO" id="GO:0009252">
    <property type="term" value="P:peptidoglycan biosynthetic process"/>
    <property type="evidence" value="ECO:0007669"/>
    <property type="project" value="UniProtKB-KW"/>
</dbReference>
<dbReference type="InterPro" id="IPR001451">
    <property type="entry name" value="Hexapep"/>
</dbReference>
<dbReference type="GO" id="GO:0046872">
    <property type="term" value="F:metal ion binding"/>
    <property type="evidence" value="ECO:0007669"/>
    <property type="project" value="UniProtKB-KW"/>
</dbReference>
<dbReference type="InterPro" id="IPR056729">
    <property type="entry name" value="GMPPB_C"/>
</dbReference>
<keyword evidence="6" id="KW-0808">Transferase</keyword>
<evidence type="ECO:0000256" key="1">
    <source>
        <dbReference type="ARBA" id="ARBA00001946"/>
    </source>
</evidence>
<evidence type="ECO:0000256" key="3">
    <source>
        <dbReference type="ARBA" id="ARBA00007707"/>
    </source>
</evidence>
<comment type="catalytic activity">
    <reaction evidence="15">
        <text>alpha-D-glucosamine 1-phosphate + acetyl-CoA = N-acetyl-alpha-D-glucosamine 1-phosphate + CoA + H(+)</text>
        <dbReference type="Rhea" id="RHEA:13725"/>
        <dbReference type="ChEBI" id="CHEBI:15378"/>
        <dbReference type="ChEBI" id="CHEBI:57287"/>
        <dbReference type="ChEBI" id="CHEBI:57288"/>
        <dbReference type="ChEBI" id="CHEBI:57776"/>
        <dbReference type="ChEBI" id="CHEBI:58516"/>
        <dbReference type="EC" id="2.3.1.157"/>
    </reaction>
</comment>
<evidence type="ECO:0000256" key="8">
    <source>
        <dbReference type="ARBA" id="ARBA00022723"/>
    </source>
</evidence>
<dbReference type="InterPro" id="IPR050065">
    <property type="entry name" value="GlmU-like"/>
</dbReference>
<evidence type="ECO:0000256" key="10">
    <source>
        <dbReference type="ARBA" id="ARBA00022960"/>
    </source>
</evidence>
<evidence type="ECO:0000256" key="14">
    <source>
        <dbReference type="ARBA" id="ARBA00023316"/>
    </source>
</evidence>
<protein>
    <recommendedName>
        <fullName evidence="17">Mannose-1-phosphate guanyltransferase C-terminal domain-containing protein</fullName>
    </recommendedName>
</protein>
<reference evidence="18" key="1">
    <citation type="journal article" date="2014" name="Front. Microbiol.">
        <title>High frequency of phylogenetically diverse reductive dehalogenase-homologous genes in deep subseafloor sedimentary metagenomes.</title>
        <authorList>
            <person name="Kawai M."/>
            <person name="Futagami T."/>
            <person name="Toyoda A."/>
            <person name="Takaki Y."/>
            <person name="Nishi S."/>
            <person name="Hori S."/>
            <person name="Arai W."/>
            <person name="Tsubouchi T."/>
            <person name="Morono Y."/>
            <person name="Uchiyama I."/>
            <person name="Ito T."/>
            <person name="Fujiyama A."/>
            <person name="Inagaki F."/>
            <person name="Takami H."/>
        </authorList>
    </citation>
    <scope>NUCLEOTIDE SEQUENCE</scope>
    <source>
        <strain evidence="18">Expedition CK06-06</strain>
    </source>
</reference>
<evidence type="ECO:0000256" key="9">
    <source>
        <dbReference type="ARBA" id="ARBA00022842"/>
    </source>
</evidence>
<dbReference type="GO" id="GO:0005737">
    <property type="term" value="C:cytoplasm"/>
    <property type="evidence" value="ECO:0007669"/>
    <property type="project" value="UniProtKB-SubCell"/>
</dbReference>
<evidence type="ECO:0000256" key="2">
    <source>
        <dbReference type="ARBA" id="ARBA00004496"/>
    </source>
</evidence>
<dbReference type="InterPro" id="IPR029044">
    <property type="entry name" value="Nucleotide-diphossugar_trans"/>
</dbReference>